<feature type="transmembrane region" description="Helical" evidence="11">
    <location>
        <begin position="400"/>
        <end position="419"/>
    </location>
</feature>
<dbReference type="GO" id="GO:0046872">
    <property type="term" value="F:metal ion binding"/>
    <property type="evidence" value="ECO:0007669"/>
    <property type="project" value="UniProtKB-KW"/>
</dbReference>
<dbReference type="SMART" id="SM00228">
    <property type="entry name" value="PDZ"/>
    <property type="match status" value="1"/>
</dbReference>
<dbReference type="InterPro" id="IPR008915">
    <property type="entry name" value="Peptidase_M50"/>
</dbReference>
<dbReference type="NCBIfam" id="TIGR00054">
    <property type="entry name" value="RIP metalloprotease RseP"/>
    <property type="match status" value="1"/>
</dbReference>
<evidence type="ECO:0000313" key="14">
    <source>
        <dbReference type="Proteomes" id="UP000051008"/>
    </source>
</evidence>
<dbReference type="CDD" id="cd06163">
    <property type="entry name" value="S2P-M50_PDZ_RseP-like"/>
    <property type="match status" value="1"/>
</dbReference>
<protein>
    <recommendedName>
        <fullName evidence="11">Zinc metalloprotease</fullName>
        <ecNumber evidence="11">3.4.24.-</ecNumber>
    </recommendedName>
</protein>
<evidence type="ECO:0000256" key="9">
    <source>
        <dbReference type="ARBA" id="ARBA00023049"/>
    </source>
</evidence>
<evidence type="ECO:0000256" key="5">
    <source>
        <dbReference type="ARBA" id="ARBA00022692"/>
    </source>
</evidence>
<dbReference type="PATRIC" id="fig|1423718.3.peg.420"/>
<dbReference type="EC" id="3.4.24.-" evidence="11"/>
<evidence type="ECO:0000256" key="7">
    <source>
        <dbReference type="ARBA" id="ARBA00022833"/>
    </source>
</evidence>
<evidence type="ECO:0000256" key="3">
    <source>
        <dbReference type="ARBA" id="ARBA00007931"/>
    </source>
</evidence>
<evidence type="ECO:0000259" key="12">
    <source>
        <dbReference type="SMART" id="SM00228"/>
    </source>
</evidence>
<dbReference type="GO" id="GO:0006508">
    <property type="term" value="P:proteolysis"/>
    <property type="evidence" value="ECO:0007669"/>
    <property type="project" value="UniProtKB-KW"/>
</dbReference>
<evidence type="ECO:0000256" key="8">
    <source>
        <dbReference type="ARBA" id="ARBA00022989"/>
    </source>
</evidence>
<feature type="transmembrane region" description="Helical" evidence="11">
    <location>
        <begin position="179"/>
        <end position="199"/>
    </location>
</feature>
<dbReference type="CDD" id="cd23081">
    <property type="entry name" value="cpPDZ_EcRseP-like"/>
    <property type="match status" value="1"/>
</dbReference>
<evidence type="ECO:0000256" key="10">
    <source>
        <dbReference type="ARBA" id="ARBA00023136"/>
    </source>
</evidence>
<evidence type="ECO:0000256" key="4">
    <source>
        <dbReference type="ARBA" id="ARBA00022670"/>
    </source>
</evidence>
<keyword evidence="8 11" id="KW-1133">Transmembrane helix</keyword>
<dbReference type="InterPro" id="IPR036034">
    <property type="entry name" value="PDZ_sf"/>
</dbReference>
<comment type="caution">
    <text evidence="13">The sequence shown here is derived from an EMBL/GenBank/DDBJ whole genome shotgun (WGS) entry which is preliminary data.</text>
</comment>
<name>A0A0R2A838_9LACO</name>
<dbReference type="Pfam" id="PF02163">
    <property type="entry name" value="Peptidase_M50"/>
    <property type="match status" value="1"/>
</dbReference>
<keyword evidence="10 11" id="KW-0472">Membrane</keyword>
<dbReference type="InterPro" id="IPR004387">
    <property type="entry name" value="Pept_M50_Zn"/>
</dbReference>
<sequence>MGEMIVTILAFVLVFGTIVFVHEFGHYTLAKRSGILVREFAIGMGPKLFAYRKSGTTYTLRILPLGGYVRMAGLEEDSEELKKGMVVSLILGENGKVSKINTSQKVSLMGGIGLELADWDLVDELYISGYENGNEDELKCYEVDHDALLVEHDGTEVQIAPRDVQFQSAPLVSRMLTNFAGPFNNFILAIVAFALVAVLQGGVKTMTNTIASVQPNSVAHQAGIKAGDQLVEVAGVKTNDWTKLAQTISERPGKKTTVVVKRQSTRLKFELTPKATQVNGQKVGLIGITSKLTVNRSPLAIIGYGFKESWQVTIQVLAALKNMVTKGFNLDQLGGPVAMYSFTSQAAHYGLASVIMLLGLLSINLGIFNLLPIPALDGGKILLNIIEAIRGKPLDPNKEMIVTVAGFAFLLILMVLVTWNDIARYFLH</sequence>
<reference evidence="13 14" key="1">
    <citation type="journal article" date="2015" name="Genome Announc.">
        <title>Expanding the biotechnology potential of lactobacilli through comparative genomics of 213 strains and associated genera.</title>
        <authorList>
            <person name="Sun Z."/>
            <person name="Harris H.M."/>
            <person name="McCann A."/>
            <person name="Guo C."/>
            <person name="Argimon S."/>
            <person name="Zhang W."/>
            <person name="Yang X."/>
            <person name="Jeffery I.B."/>
            <person name="Cooney J.C."/>
            <person name="Kagawa T.F."/>
            <person name="Liu W."/>
            <person name="Song Y."/>
            <person name="Salvetti E."/>
            <person name="Wrobel A."/>
            <person name="Rasinkangas P."/>
            <person name="Parkhill J."/>
            <person name="Rea M.C."/>
            <person name="O'Sullivan O."/>
            <person name="Ritari J."/>
            <person name="Douillard F.P."/>
            <person name="Paul Ross R."/>
            <person name="Yang R."/>
            <person name="Briner A.E."/>
            <person name="Felis G.E."/>
            <person name="de Vos W.M."/>
            <person name="Barrangou R."/>
            <person name="Klaenhammer T.R."/>
            <person name="Caufield P.W."/>
            <person name="Cui Y."/>
            <person name="Zhang H."/>
            <person name="O'Toole P.W."/>
        </authorList>
    </citation>
    <scope>NUCLEOTIDE SEQUENCE [LARGE SCALE GENOMIC DNA]</scope>
    <source>
        <strain evidence="13 14">DSM 20509</strain>
    </source>
</reference>
<evidence type="ECO:0000256" key="2">
    <source>
        <dbReference type="ARBA" id="ARBA00004141"/>
    </source>
</evidence>
<evidence type="ECO:0000256" key="11">
    <source>
        <dbReference type="RuleBase" id="RU362031"/>
    </source>
</evidence>
<feature type="transmembrane region" description="Helical" evidence="11">
    <location>
        <begin position="349"/>
        <end position="371"/>
    </location>
</feature>
<keyword evidence="9 11" id="KW-0482">Metalloprotease</keyword>
<evidence type="ECO:0000256" key="6">
    <source>
        <dbReference type="ARBA" id="ARBA00022801"/>
    </source>
</evidence>
<keyword evidence="11" id="KW-0479">Metal-binding</keyword>
<comment type="subcellular location">
    <subcellularLocation>
        <location evidence="2">Membrane</location>
        <topology evidence="2">Multi-pass membrane protein</topology>
    </subcellularLocation>
</comment>
<accession>A0A0R2A838</accession>
<organism evidence="13 14">
    <name type="scientific">Ligilactobacillus agilis DSM 20509</name>
    <dbReference type="NCBI Taxonomy" id="1423718"/>
    <lineage>
        <taxon>Bacteria</taxon>
        <taxon>Bacillati</taxon>
        <taxon>Bacillota</taxon>
        <taxon>Bacilli</taxon>
        <taxon>Lactobacillales</taxon>
        <taxon>Lactobacillaceae</taxon>
        <taxon>Ligilactobacillus</taxon>
    </lineage>
</organism>
<dbReference type="PANTHER" id="PTHR42837:SF2">
    <property type="entry name" value="MEMBRANE METALLOPROTEASE ARASP2, CHLOROPLASTIC-RELATED"/>
    <property type="match status" value="1"/>
</dbReference>
<dbReference type="PANTHER" id="PTHR42837">
    <property type="entry name" value="REGULATOR OF SIGMA-E PROTEASE RSEP"/>
    <property type="match status" value="1"/>
</dbReference>
<dbReference type="EMBL" id="AYYP01000060">
    <property type="protein sequence ID" value="KRM63617.1"/>
    <property type="molecule type" value="Genomic_DNA"/>
</dbReference>
<comment type="similarity">
    <text evidence="3 11">Belongs to the peptidase M50B family.</text>
</comment>
<dbReference type="Proteomes" id="UP000051008">
    <property type="component" value="Unassembled WGS sequence"/>
</dbReference>
<comment type="cofactor">
    <cofactor evidence="1 11">
        <name>Zn(2+)</name>
        <dbReference type="ChEBI" id="CHEBI:29105"/>
    </cofactor>
</comment>
<dbReference type="SUPFAM" id="SSF50156">
    <property type="entry name" value="PDZ domain-like"/>
    <property type="match status" value="1"/>
</dbReference>
<keyword evidence="7 11" id="KW-0862">Zinc</keyword>
<keyword evidence="5 11" id="KW-0812">Transmembrane</keyword>
<keyword evidence="6 11" id="KW-0378">Hydrolase</keyword>
<gene>
    <name evidence="13" type="ORF">FC14_GL000402</name>
</gene>
<proteinExistence type="inferred from homology"/>
<dbReference type="GO" id="GO:0004222">
    <property type="term" value="F:metalloendopeptidase activity"/>
    <property type="evidence" value="ECO:0007669"/>
    <property type="project" value="InterPro"/>
</dbReference>
<dbReference type="InterPro" id="IPR041489">
    <property type="entry name" value="PDZ_6"/>
</dbReference>
<evidence type="ECO:0000256" key="1">
    <source>
        <dbReference type="ARBA" id="ARBA00001947"/>
    </source>
</evidence>
<dbReference type="Gene3D" id="2.30.42.10">
    <property type="match status" value="1"/>
</dbReference>
<dbReference type="AlphaFoldDB" id="A0A0R2A838"/>
<keyword evidence="4" id="KW-0645">Protease</keyword>
<feature type="domain" description="PDZ" evidence="12">
    <location>
        <begin position="184"/>
        <end position="264"/>
    </location>
</feature>
<keyword evidence="14" id="KW-1185">Reference proteome</keyword>
<dbReference type="Pfam" id="PF17820">
    <property type="entry name" value="PDZ_6"/>
    <property type="match status" value="1"/>
</dbReference>
<evidence type="ECO:0000313" key="13">
    <source>
        <dbReference type="EMBL" id="KRM63617.1"/>
    </source>
</evidence>
<dbReference type="InterPro" id="IPR001478">
    <property type="entry name" value="PDZ"/>
</dbReference>
<dbReference type="GO" id="GO:0016020">
    <property type="term" value="C:membrane"/>
    <property type="evidence" value="ECO:0007669"/>
    <property type="project" value="UniProtKB-SubCell"/>
</dbReference>